<evidence type="ECO:0000313" key="3">
    <source>
        <dbReference type="Proteomes" id="UP000662314"/>
    </source>
</evidence>
<comment type="caution">
    <text evidence="2">The sequence shown here is derived from an EMBL/GenBank/DDBJ whole genome shotgun (WGS) entry which is preliminary data.</text>
</comment>
<sequence>MTEQKPEQLPDAAEEYQPKPPDWINFQHPGFPKYFYIAIIDENGQVKSWWQRLPEHLRPSPPLRSDRH</sequence>
<organism evidence="2 3">
    <name type="scientific">Dendronalium phyllosphericum CENA369</name>
    <dbReference type="NCBI Taxonomy" id="1725256"/>
    <lineage>
        <taxon>Bacteria</taxon>
        <taxon>Bacillati</taxon>
        <taxon>Cyanobacteriota</taxon>
        <taxon>Cyanophyceae</taxon>
        <taxon>Nostocales</taxon>
        <taxon>Nostocaceae</taxon>
        <taxon>Dendronalium</taxon>
        <taxon>Dendronalium phyllosphericum</taxon>
    </lineage>
</organism>
<gene>
    <name evidence="2" type="ORF">I8752_29255</name>
</gene>
<dbReference type="AlphaFoldDB" id="A0A8J7IBF3"/>
<name>A0A8J7IBF3_9NOST</name>
<proteinExistence type="predicted"/>
<evidence type="ECO:0000313" key="2">
    <source>
        <dbReference type="EMBL" id="MBH8576998.1"/>
    </source>
</evidence>
<protein>
    <submittedName>
        <fullName evidence="2">Uncharacterized protein</fullName>
    </submittedName>
</protein>
<dbReference type="EMBL" id="JAECZA010000247">
    <property type="protein sequence ID" value="MBH8576998.1"/>
    <property type="molecule type" value="Genomic_DNA"/>
</dbReference>
<reference evidence="2 3" key="1">
    <citation type="journal article" date="2021" name="Int. J. Syst. Evol. Microbiol.">
        <title>Amazonocrinis nigriterrae gen. nov., sp. nov., Atlanticothrix silvestris gen. nov., sp. nov. and Dendronalium phyllosphericum gen. nov., sp. nov., nostocacean cyanobacteria from Brazilian environments.</title>
        <authorList>
            <person name="Alvarenga D.O."/>
            <person name="Andreote A.P.D."/>
            <person name="Branco L.H.Z."/>
            <person name="Delbaje E."/>
            <person name="Cruz R.B."/>
            <person name="Varani A.M."/>
            <person name="Fiore M.F."/>
        </authorList>
    </citation>
    <scope>NUCLEOTIDE SEQUENCE [LARGE SCALE GENOMIC DNA]</scope>
    <source>
        <strain evidence="2 3">CENA369</strain>
    </source>
</reference>
<accession>A0A8J7IBF3</accession>
<dbReference type="Proteomes" id="UP000662314">
    <property type="component" value="Unassembled WGS sequence"/>
</dbReference>
<feature type="region of interest" description="Disordered" evidence="1">
    <location>
        <begin position="1"/>
        <end position="21"/>
    </location>
</feature>
<keyword evidence="3" id="KW-1185">Reference proteome</keyword>
<evidence type="ECO:0000256" key="1">
    <source>
        <dbReference type="SAM" id="MobiDB-lite"/>
    </source>
</evidence>
<dbReference type="RefSeq" id="WP_214435717.1">
    <property type="nucleotide sequence ID" value="NZ_CAWPUQ010000176.1"/>
</dbReference>